<evidence type="ECO:0008006" key="4">
    <source>
        <dbReference type="Google" id="ProtNLM"/>
    </source>
</evidence>
<feature type="signal peptide" evidence="1">
    <location>
        <begin position="1"/>
        <end position="17"/>
    </location>
</feature>
<evidence type="ECO:0000256" key="1">
    <source>
        <dbReference type="SAM" id="SignalP"/>
    </source>
</evidence>
<gene>
    <name evidence="2" type="ORF">BZJ21_11075</name>
</gene>
<sequence>MRTFAVFILLMSVFAHANTEDKPKAEQLVTGKNEAICKSTFGQEMISQQMTFSNQTNTQNIRRIAERKIAAARKTFADTGSYCDAAHVLLTFEPESLSGKDGDAQFRNN</sequence>
<comment type="caution">
    <text evidence="2">The sequence shown here is derived from an EMBL/GenBank/DDBJ whole genome shotgun (WGS) entry which is preliminary data.</text>
</comment>
<evidence type="ECO:0000313" key="3">
    <source>
        <dbReference type="Proteomes" id="UP000189431"/>
    </source>
</evidence>
<evidence type="ECO:0000313" key="2">
    <source>
        <dbReference type="EMBL" id="OOF33401.1"/>
    </source>
</evidence>
<reference evidence="3" key="1">
    <citation type="submission" date="2017-01" db="EMBL/GenBank/DDBJ databases">
        <title>Draft genome of the species Salinivibrio costicola subsp. alcaliphilus.</title>
        <authorList>
            <person name="Lopez-Hermoso C."/>
            <person name="De La Haba R."/>
            <person name="Sanchez-Porro C."/>
            <person name="Ventosa A."/>
        </authorList>
    </citation>
    <scope>NUCLEOTIDE SEQUENCE [LARGE SCALE GENOMIC DNA]</scope>
    <source>
        <strain evidence="3">CBH448</strain>
    </source>
</reference>
<keyword evidence="3" id="KW-1185">Reference proteome</keyword>
<accession>A0ABX3KQI9</accession>
<dbReference type="EMBL" id="MUFR01000031">
    <property type="protein sequence ID" value="OOF33401.1"/>
    <property type="molecule type" value="Genomic_DNA"/>
</dbReference>
<feature type="chain" id="PRO_5046876529" description="DUF3718 domain-containing protein" evidence="1">
    <location>
        <begin position="18"/>
        <end position="109"/>
    </location>
</feature>
<organism evidence="2 3">
    <name type="scientific">Salinivibrio costicola subsp. alcaliphilus</name>
    <dbReference type="NCBI Taxonomy" id="272773"/>
    <lineage>
        <taxon>Bacteria</taxon>
        <taxon>Pseudomonadati</taxon>
        <taxon>Pseudomonadota</taxon>
        <taxon>Gammaproteobacteria</taxon>
        <taxon>Vibrionales</taxon>
        <taxon>Vibrionaceae</taxon>
        <taxon>Salinivibrio</taxon>
    </lineage>
</organism>
<keyword evidence="1" id="KW-0732">Signal</keyword>
<proteinExistence type="predicted"/>
<name>A0ABX3KQI9_SALCS</name>
<protein>
    <recommendedName>
        <fullName evidence="4">DUF3718 domain-containing protein</fullName>
    </recommendedName>
</protein>
<dbReference type="Proteomes" id="UP000189431">
    <property type="component" value="Unassembled WGS sequence"/>
</dbReference>